<accession>A0A3R7HSZ9</accession>
<organism evidence="1 2">
    <name type="scientific">Streptomyces xinghaiensis</name>
    <dbReference type="NCBI Taxonomy" id="1038928"/>
    <lineage>
        <taxon>Bacteria</taxon>
        <taxon>Bacillati</taxon>
        <taxon>Actinomycetota</taxon>
        <taxon>Actinomycetes</taxon>
        <taxon>Kitasatosporales</taxon>
        <taxon>Streptomycetaceae</taxon>
        <taxon>Streptomyces</taxon>
    </lineage>
</organism>
<dbReference type="RefSeq" id="WP_019708232.1">
    <property type="nucleotide sequence ID" value="NZ_CP108540.1"/>
</dbReference>
<dbReference type="Proteomes" id="UP000028058">
    <property type="component" value="Unassembled WGS sequence"/>
</dbReference>
<name>A0A3R7HSZ9_9ACTN</name>
<dbReference type="GeneID" id="300073362"/>
<dbReference type="SUPFAM" id="SSF50475">
    <property type="entry name" value="FMN-binding split barrel"/>
    <property type="match status" value="1"/>
</dbReference>
<keyword evidence="2" id="KW-1185">Reference proteome</keyword>
<reference evidence="1 2" key="1">
    <citation type="journal article" date="2014" name="Genome Announc.">
        <title>Draft Genome Sequence of Streptomyces fradiae ATCC 19609, a Strain Highly Sensitive to Antibiotics.</title>
        <authorList>
            <person name="Bekker O.B."/>
            <person name="Klimina K.M."/>
            <person name="Vatlin A.A."/>
            <person name="Zakharevich N.V."/>
            <person name="Kasianov A.S."/>
            <person name="Danilenko V.N."/>
        </authorList>
    </citation>
    <scope>NUCLEOTIDE SEQUENCE [LARGE SCALE GENOMIC DNA]</scope>
    <source>
        <strain evidence="1 2">ATCC 19609</strain>
    </source>
</reference>
<comment type="caution">
    <text evidence="1">The sequence shown here is derived from an EMBL/GenBank/DDBJ whole genome shotgun (WGS) entry which is preliminary data.</text>
</comment>
<protein>
    <submittedName>
        <fullName evidence="1">Pyridoxamine 5'-phosphate oxidase family protein</fullName>
    </submittedName>
</protein>
<dbReference type="Gene3D" id="2.30.110.10">
    <property type="entry name" value="Electron Transport, Fmn-binding Protein, Chain A"/>
    <property type="match status" value="1"/>
</dbReference>
<sequence>MHPDNGFHQLDRQECLRRLATVPIGRIVYTSEALPAVLPVNFSLDSDYSVIIRTSTGSRLAGSVNGAVVAFEADQIDAATSSGWSVIVTGIAHVVTDPAEHRRLEVVGPDSWGPVADGVYILIEPELVTGRALGSHADLIAPPEPRDATSAAGLWTIP</sequence>
<gene>
    <name evidence="1" type="ORF">SFRA_032110</name>
</gene>
<dbReference type="Pfam" id="PF12900">
    <property type="entry name" value="Pyridox_ox_2"/>
    <property type="match status" value="1"/>
</dbReference>
<dbReference type="AlphaFoldDB" id="A0A3R7HSZ9"/>
<dbReference type="EMBL" id="JNAD02000025">
    <property type="protein sequence ID" value="RKM90170.1"/>
    <property type="molecule type" value="Genomic_DNA"/>
</dbReference>
<dbReference type="InterPro" id="IPR024747">
    <property type="entry name" value="Pyridox_Oxase-rel"/>
</dbReference>
<dbReference type="OrthoDB" id="3212118at2"/>
<dbReference type="InterPro" id="IPR012349">
    <property type="entry name" value="Split_barrel_FMN-bd"/>
</dbReference>
<evidence type="ECO:0000313" key="2">
    <source>
        <dbReference type="Proteomes" id="UP000028058"/>
    </source>
</evidence>
<proteinExistence type="predicted"/>
<evidence type="ECO:0000313" key="1">
    <source>
        <dbReference type="EMBL" id="RKM90170.1"/>
    </source>
</evidence>